<evidence type="ECO:0000256" key="5">
    <source>
        <dbReference type="ARBA" id="ARBA00022989"/>
    </source>
</evidence>
<evidence type="ECO:0000256" key="2">
    <source>
        <dbReference type="ARBA" id="ARBA00010157"/>
    </source>
</evidence>
<dbReference type="EMBL" id="JADPKZ010000041">
    <property type="protein sequence ID" value="MBF8378157.1"/>
    <property type="molecule type" value="Genomic_DNA"/>
</dbReference>
<evidence type="ECO:0000256" key="7">
    <source>
        <dbReference type="SAM" id="Phobius"/>
    </source>
</evidence>
<feature type="transmembrane region" description="Helical" evidence="7">
    <location>
        <begin position="375"/>
        <end position="392"/>
    </location>
</feature>
<dbReference type="SUPFAM" id="SSF82866">
    <property type="entry name" value="Multidrug efflux transporter AcrB transmembrane domain"/>
    <property type="match status" value="2"/>
</dbReference>
<feature type="transmembrane region" description="Helical" evidence="7">
    <location>
        <begin position="1015"/>
        <end position="1048"/>
    </location>
</feature>
<dbReference type="NCBIfam" id="TIGR03057">
    <property type="entry name" value="xxxLxxG_by_4"/>
    <property type="match status" value="1"/>
</dbReference>
<evidence type="ECO:0000256" key="3">
    <source>
        <dbReference type="ARBA" id="ARBA00022475"/>
    </source>
</evidence>
<comment type="subcellular location">
    <subcellularLocation>
        <location evidence="1">Cell membrane</location>
        <topology evidence="1">Multi-pass membrane protein</topology>
    </subcellularLocation>
</comment>
<dbReference type="RefSeq" id="WP_195867773.1">
    <property type="nucleotide sequence ID" value="NZ_JADPKZ010000041.1"/>
</dbReference>
<comment type="caution">
    <text evidence="9">The sequence shown here is derived from an EMBL/GenBank/DDBJ whole genome shotgun (WGS) entry which is preliminary data.</text>
</comment>
<protein>
    <submittedName>
        <fullName evidence="9">MMPL family transporter</fullName>
    </submittedName>
</protein>
<evidence type="ECO:0000313" key="9">
    <source>
        <dbReference type="EMBL" id="MBF8378157.1"/>
    </source>
</evidence>
<keyword evidence="5 7" id="KW-1133">Transmembrane helix</keyword>
<feature type="transmembrane region" description="Helical" evidence="7">
    <location>
        <begin position="989"/>
        <end position="1009"/>
    </location>
</feature>
<dbReference type="PANTHER" id="PTHR33406">
    <property type="entry name" value="MEMBRANE PROTEIN MJ1562-RELATED"/>
    <property type="match status" value="1"/>
</dbReference>
<evidence type="ECO:0000256" key="6">
    <source>
        <dbReference type="ARBA" id="ARBA00023136"/>
    </source>
</evidence>
<feature type="transmembrane region" description="Helical" evidence="7">
    <location>
        <begin position="185"/>
        <end position="205"/>
    </location>
</feature>
<reference evidence="9 10" key="1">
    <citation type="submission" date="2020-11" db="EMBL/GenBank/DDBJ databases">
        <title>Genomic insight of Alicyclobacillus mali FL 18 reveals a new arsenic-resistant strain, with potential in environmental biotechnology.</title>
        <authorList>
            <person name="Fiorentino G."/>
            <person name="Gallo G."/>
            <person name="Aulitto M."/>
        </authorList>
    </citation>
    <scope>NUCLEOTIDE SEQUENCE [LARGE SCALE GENOMIC DNA]</scope>
    <source>
        <strain evidence="9 10">FL 18</strain>
    </source>
</reference>
<evidence type="ECO:0000313" key="10">
    <source>
        <dbReference type="Proteomes" id="UP000642910"/>
    </source>
</evidence>
<feature type="transmembrane region" description="Helical" evidence="7">
    <location>
        <begin position="245"/>
        <end position="266"/>
    </location>
</feature>
<dbReference type="PANTHER" id="PTHR33406:SF6">
    <property type="entry name" value="MEMBRANE PROTEIN YDGH-RELATED"/>
    <property type="match status" value="1"/>
</dbReference>
<evidence type="ECO:0000256" key="1">
    <source>
        <dbReference type="ARBA" id="ARBA00004651"/>
    </source>
</evidence>
<proteinExistence type="inferred from homology"/>
<name>A0ABS0F4E9_9BACL</name>
<feature type="transmembrane region" description="Helical" evidence="7">
    <location>
        <begin position="319"/>
        <end position="341"/>
    </location>
</feature>
<keyword evidence="4 7" id="KW-0812">Transmembrane</keyword>
<dbReference type="Proteomes" id="UP000642910">
    <property type="component" value="Unassembled WGS sequence"/>
</dbReference>
<feature type="transmembrane region" description="Helical" evidence="7">
    <location>
        <begin position="287"/>
        <end position="307"/>
    </location>
</feature>
<organism evidence="9 10">
    <name type="scientific">Alicyclobacillus mali</name>
    <name type="common">ex Roth et al. 2021</name>
    <dbReference type="NCBI Taxonomy" id="1123961"/>
    <lineage>
        <taxon>Bacteria</taxon>
        <taxon>Bacillati</taxon>
        <taxon>Bacillota</taxon>
        <taxon>Bacilli</taxon>
        <taxon>Bacillales</taxon>
        <taxon>Alicyclobacillaceae</taxon>
        <taxon>Alicyclobacillus</taxon>
    </lineage>
</organism>
<evidence type="ECO:0000256" key="4">
    <source>
        <dbReference type="ARBA" id="ARBA00022692"/>
    </source>
</evidence>
<keyword evidence="3" id="KW-1003">Cell membrane</keyword>
<feature type="transmembrane region" description="Helical" evidence="7">
    <location>
        <begin position="12"/>
        <end position="31"/>
    </location>
</feature>
<dbReference type="InterPro" id="IPR050545">
    <property type="entry name" value="Mycobact_MmpL"/>
</dbReference>
<accession>A0ABS0F4E9</accession>
<feature type="transmembrane region" description="Helical" evidence="7">
    <location>
        <begin position="212"/>
        <end position="233"/>
    </location>
</feature>
<keyword evidence="6 7" id="KW-0472">Membrane</keyword>
<keyword evidence="10" id="KW-1185">Reference proteome</keyword>
<dbReference type="InterPro" id="IPR004869">
    <property type="entry name" value="MMPL_dom"/>
</dbReference>
<dbReference type="Gene3D" id="1.20.1640.10">
    <property type="entry name" value="Multidrug efflux transporter AcrB transmembrane domain"/>
    <property type="match status" value="2"/>
</dbReference>
<dbReference type="InterPro" id="IPR023908">
    <property type="entry name" value="xxxLxxG_rpt"/>
</dbReference>
<feature type="transmembrane region" description="Helical" evidence="7">
    <location>
        <begin position="938"/>
        <end position="960"/>
    </location>
</feature>
<feature type="transmembrane region" description="Helical" evidence="7">
    <location>
        <begin position="906"/>
        <end position="926"/>
    </location>
</feature>
<feature type="domain" description="SSD" evidence="8">
    <location>
        <begin position="915"/>
        <end position="1041"/>
    </location>
</feature>
<gene>
    <name evidence="9" type="ORF">IW967_09830</name>
</gene>
<dbReference type="PROSITE" id="PS50156">
    <property type="entry name" value="SSD"/>
    <property type="match status" value="1"/>
</dbReference>
<sequence length="1069" mass="111569">MAERYAHFVARFKYAIIGIWILAVALAHVFLPQLNAIVAHKNTEFLPNSSSVVIASNWLKRVDPARQAGSSAVVALYNPHGLTAADKAWFTQKLQQVADHKAAYGVKTVTAAYNQSKSVQNQFFSADRTVEIATIGFPGNDVSKATDASLNQLHQVFQQPPKDAQVLFTGDTPIENDNINISMDGASKTAGVTIALVLVILLVVFRSIVAPFLTLLSIGLSYLLTTNLVAVLANVGLPVSTFTDTFLIAIIFGAGTDYSIIVLNRFREEASRGLAPVDALARAMSGIAKTVVYSALTVFLSFATLYFARFGLFRSGVGVAVGVGVTLFACLTFLPALMMALGRYVFWPRRELHGASHKPSRIWDLTGRTALRHPWWTLAGVLVVLTPVALSFTDQRTFDPTSDIPTAPSVVGFRVVSKAFGPGKVLPMDVVIDTPDNLRTPEGLATIEQVSEAIAKLPFVQEVQSATRPTGKVISEFELAKQNQLAAGGLGKVQTGLNQVASHVGPEGAHQAANAAMQLSSGASALAQAGGKLSQGAAQAEEGASKLAGGAQAVSSGAARLSQANEQLANGAAQVAAGSQQTAQGANKLATSARSIASGQTALANGAAREAQAAQQLANAIAAWTKAHPTEASDPNWQQIVALAQGTAAGAQQTAKAAEGLATGTDQWANGATSLAEGAGKVAAGASQLATGSRGAASGAKGLSDGAAQVGQGASSLAQGLNQLSGGGARQLQAGLGKWASGASQFGTGLADAGAGENQLHSALVKLSNGVGTVKSALDESAKAQTAGDPGFYVPASAISSNSSLRQALNSYISPDGHVADIRVTLKSDPYSMTAINEMPRLETVAQAAFTAAPIHSGQVGFAGTTPTQFALNQLSNQDFVRMMALILGSIFILLVVMLRSLIAPLYVIASLTGTYFVTMGCLQFVAVDVMHKAGISWTVPFFSLLLLVALGVDYSIFLMSRFDEELRRHPELNLRSAMLYAMRQMGNVVFSAAAIMAGTFGSLSVSGVTTLVEIGLSVIIGLALYALIVLALFVPACTSIVGAAHFWPFRRVPREEQELRLPEELAAE</sequence>
<comment type="similarity">
    <text evidence="2">Belongs to the resistance-nodulation-cell division (RND) (TC 2.A.6) family. MmpL subfamily.</text>
</comment>
<dbReference type="Pfam" id="PF03176">
    <property type="entry name" value="MMPL"/>
    <property type="match status" value="2"/>
</dbReference>
<dbReference type="InterPro" id="IPR000731">
    <property type="entry name" value="SSD"/>
</dbReference>
<evidence type="ECO:0000259" key="8">
    <source>
        <dbReference type="PROSITE" id="PS50156"/>
    </source>
</evidence>
<feature type="transmembrane region" description="Helical" evidence="7">
    <location>
        <begin position="880"/>
        <end position="899"/>
    </location>
</feature>